<dbReference type="SUPFAM" id="SSF46934">
    <property type="entry name" value="UBA-like"/>
    <property type="match status" value="1"/>
</dbReference>
<gene>
    <name evidence="3" type="ORF">GSOID_T00023564001</name>
</gene>
<proteinExistence type="predicted"/>
<dbReference type="InterPro" id="IPR041800">
    <property type="entry name" value="ASCC2_CUE"/>
</dbReference>
<evidence type="ECO:0000313" key="3">
    <source>
        <dbReference type="EMBL" id="CBY41488.1"/>
    </source>
</evidence>
<evidence type="ECO:0000256" key="1">
    <source>
        <dbReference type="SAM" id="MobiDB-lite"/>
    </source>
</evidence>
<reference evidence="3" key="1">
    <citation type="journal article" date="2010" name="Science">
        <title>Plasticity of animal genome architecture unmasked by rapid evolution of a pelagic tunicate.</title>
        <authorList>
            <person name="Denoeud F."/>
            <person name="Henriet S."/>
            <person name="Mungpakdee S."/>
            <person name="Aury J.M."/>
            <person name="Da Silva C."/>
            <person name="Brinkmann H."/>
            <person name="Mikhaleva J."/>
            <person name="Olsen L.C."/>
            <person name="Jubin C."/>
            <person name="Canestro C."/>
            <person name="Bouquet J.M."/>
            <person name="Danks G."/>
            <person name="Poulain J."/>
            <person name="Campsteijn C."/>
            <person name="Adamski M."/>
            <person name="Cross I."/>
            <person name="Yadetie F."/>
            <person name="Muffato M."/>
            <person name="Louis A."/>
            <person name="Butcher S."/>
            <person name="Tsagkogeorga G."/>
            <person name="Konrad A."/>
            <person name="Singh S."/>
            <person name="Jensen M.F."/>
            <person name="Cong E.H."/>
            <person name="Eikeseth-Otteraa H."/>
            <person name="Noel B."/>
            <person name="Anthouard V."/>
            <person name="Porcel B.M."/>
            <person name="Kachouri-Lafond R."/>
            <person name="Nishino A."/>
            <person name="Ugolini M."/>
            <person name="Chourrout P."/>
            <person name="Nishida H."/>
            <person name="Aasland R."/>
            <person name="Huzurbazar S."/>
            <person name="Westhof E."/>
            <person name="Delsuc F."/>
            <person name="Lehrach H."/>
            <person name="Reinhardt R."/>
            <person name="Weissenbach J."/>
            <person name="Roy S.W."/>
            <person name="Artiguenave F."/>
            <person name="Postlethwait J.H."/>
            <person name="Manak J.R."/>
            <person name="Thompson E.M."/>
            <person name="Jaillon O."/>
            <person name="Du Pasquier L."/>
            <person name="Boudinot P."/>
            <person name="Liberles D.A."/>
            <person name="Volff J.N."/>
            <person name="Philippe H."/>
            <person name="Lenhard B."/>
            <person name="Roest Crollius H."/>
            <person name="Wincker P."/>
            <person name="Chourrout D."/>
        </authorList>
    </citation>
    <scope>NUCLEOTIDE SEQUENCE [LARGE SCALE GENOMIC DNA]</scope>
</reference>
<dbReference type="Proteomes" id="UP000011014">
    <property type="component" value="Unassembled WGS sequence"/>
</dbReference>
<dbReference type="Gene3D" id="1.10.8.10">
    <property type="entry name" value="DNA helicase RuvA subunit, C-terminal domain"/>
    <property type="match status" value="1"/>
</dbReference>
<protein>
    <recommendedName>
        <fullName evidence="2">CUE domain-containing protein</fullName>
    </recommendedName>
</protein>
<dbReference type="InterPro" id="IPR003892">
    <property type="entry name" value="CUE"/>
</dbReference>
<feature type="compositionally biased region" description="Basic and acidic residues" evidence="1">
    <location>
        <begin position="598"/>
        <end position="609"/>
    </location>
</feature>
<dbReference type="Pfam" id="PF02845">
    <property type="entry name" value="CUE"/>
    <property type="match status" value="1"/>
</dbReference>
<dbReference type="InterPro" id="IPR009060">
    <property type="entry name" value="UBA-like_sf"/>
</dbReference>
<accession>E4Z1B0</accession>
<dbReference type="AlphaFoldDB" id="E4Z1B0"/>
<sequence>MDRVPRVYNDAVLAKLDVLADELERFSTAGPVAFWSSVVHNKSCQKCLVSCAENLPRLYEMKFIVDEYRNAIKALSKNLRNIFMRIISQKEIEDSVKLDLSSLLDLYTTSDLASCFGHIPSFKKGLKLLLSRSANKTLTTKLFDYEIMASSALNEVIERFDVVDKLNNKGLVDLYSSGLDIISSFLSLSSADPRIAEQLAEPFDDPESKQEVYLLQKVAVLFELISEHVSNKVPEIFYLQVYSLLYSLQLTETVIKIRFQKEKMSEEDAEIFLLLSHALLNNKVFLLDLQDHISLLDVMLKMKNSFPKIVKDEHLKWFLEDAKTQSPSVKLSQEGIQIREIYPDLGSDFINKLLSYYKNNVQEVMIALLEDNLPPQLASLDRTAEAKIEPQKPKLIIPGLYHKKAKTKRRDEKKEEEERQYIRKIAMNYQYTENVEIVEVAEDETGAKYSTSREYGDEYDDTYDDVTEYGAKVEYDVVKPADLAIDSDLQLNSNHQNLIKRKAKGNPRVQEESDSNSSNSRPQSRSDRVSAPVSASSYYKQVWQEKHKNEKEPGGPPPPRRNLTEDATDLQKRRKDVNKGTYGHFYKFLFSSSSSRKSQSEKDGNEKAK</sequence>
<dbReference type="PANTHER" id="PTHR21494:SF0">
    <property type="entry name" value="ACTIVATING SIGNAL COINTEGRATOR 1 COMPLEX SUBUNIT 2"/>
    <property type="match status" value="1"/>
</dbReference>
<evidence type="ECO:0000259" key="2">
    <source>
        <dbReference type="PROSITE" id="PS51140"/>
    </source>
</evidence>
<feature type="compositionally biased region" description="Basic and acidic residues" evidence="1">
    <location>
        <begin position="543"/>
        <end position="553"/>
    </location>
</feature>
<dbReference type="CDD" id="cd14364">
    <property type="entry name" value="CUE_ASCC2"/>
    <property type="match status" value="1"/>
</dbReference>
<dbReference type="GO" id="GO:0043130">
    <property type="term" value="F:ubiquitin binding"/>
    <property type="evidence" value="ECO:0007669"/>
    <property type="project" value="InterPro"/>
</dbReference>
<dbReference type="EMBL" id="FN656463">
    <property type="protein sequence ID" value="CBY41488.1"/>
    <property type="molecule type" value="Genomic_DNA"/>
</dbReference>
<organism evidence="3">
    <name type="scientific">Oikopleura dioica</name>
    <name type="common">Tunicate</name>
    <dbReference type="NCBI Taxonomy" id="34765"/>
    <lineage>
        <taxon>Eukaryota</taxon>
        <taxon>Metazoa</taxon>
        <taxon>Chordata</taxon>
        <taxon>Tunicata</taxon>
        <taxon>Appendicularia</taxon>
        <taxon>Copelata</taxon>
        <taxon>Oikopleuridae</taxon>
        <taxon>Oikopleura</taxon>
    </lineage>
</organism>
<feature type="domain" description="CUE" evidence="2">
    <location>
        <begin position="330"/>
        <end position="373"/>
    </location>
</feature>
<name>E4Z1B0_OIKDI</name>
<dbReference type="InterPro" id="IPR052586">
    <property type="entry name" value="ASCC2"/>
</dbReference>
<feature type="region of interest" description="Disordered" evidence="1">
    <location>
        <begin position="497"/>
        <end position="609"/>
    </location>
</feature>
<dbReference type="PROSITE" id="PS51140">
    <property type="entry name" value="CUE"/>
    <property type="match status" value="1"/>
</dbReference>
<dbReference type="PANTHER" id="PTHR21494">
    <property type="entry name" value="ACTIVATING SIGNAL COINTEGRATOR 1 COMPLEX SUBUNIT 2 ASC-1 COMPLEX SUBUNIT P100"/>
    <property type="match status" value="1"/>
</dbReference>